<evidence type="ECO:0000313" key="5">
    <source>
        <dbReference type="Proteomes" id="UP000789375"/>
    </source>
</evidence>
<gene>
    <name evidence="4" type="ORF">FMOSSE_LOCUS1076</name>
</gene>
<proteinExistence type="predicted"/>
<accession>A0A9N8V6R5</accession>
<feature type="compositionally biased region" description="Low complexity" evidence="2">
    <location>
        <begin position="661"/>
        <end position="679"/>
    </location>
</feature>
<dbReference type="PANTHER" id="PTHR22957">
    <property type="entry name" value="TBC1 DOMAIN FAMILY MEMBER GTPASE-ACTIVATING PROTEIN"/>
    <property type="match status" value="1"/>
</dbReference>
<evidence type="ECO:0000256" key="1">
    <source>
        <dbReference type="ARBA" id="ARBA00022468"/>
    </source>
</evidence>
<dbReference type="SUPFAM" id="SSF47923">
    <property type="entry name" value="Ypt/Rab-GAP domain of gyp1p"/>
    <property type="match status" value="2"/>
</dbReference>
<feature type="region of interest" description="Disordered" evidence="2">
    <location>
        <begin position="657"/>
        <end position="679"/>
    </location>
</feature>
<comment type="caution">
    <text evidence="4">The sequence shown here is derived from an EMBL/GenBank/DDBJ whole genome shotgun (WGS) entry which is preliminary data.</text>
</comment>
<protein>
    <submittedName>
        <fullName evidence="4">4847_t:CDS:1</fullName>
    </submittedName>
</protein>
<feature type="region of interest" description="Disordered" evidence="2">
    <location>
        <begin position="550"/>
        <end position="581"/>
    </location>
</feature>
<keyword evidence="1" id="KW-0343">GTPase activation</keyword>
<evidence type="ECO:0000256" key="2">
    <source>
        <dbReference type="SAM" id="MobiDB-lite"/>
    </source>
</evidence>
<name>A0A9N8V6R5_FUNMO</name>
<feature type="compositionally biased region" description="Low complexity" evidence="2">
    <location>
        <begin position="697"/>
        <end position="708"/>
    </location>
</feature>
<dbReference type="Pfam" id="PF00566">
    <property type="entry name" value="RabGAP-TBC"/>
    <property type="match status" value="2"/>
</dbReference>
<reference evidence="4" key="1">
    <citation type="submission" date="2021-06" db="EMBL/GenBank/DDBJ databases">
        <authorList>
            <person name="Kallberg Y."/>
            <person name="Tangrot J."/>
            <person name="Rosling A."/>
        </authorList>
    </citation>
    <scope>NUCLEOTIDE SEQUENCE</scope>
    <source>
        <strain evidence="4">87-6 pot B 2015</strain>
    </source>
</reference>
<keyword evidence="5" id="KW-1185">Reference proteome</keyword>
<dbReference type="InterPro" id="IPR035969">
    <property type="entry name" value="Rab-GAP_TBC_sf"/>
</dbReference>
<dbReference type="EMBL" id="CAJVPP010000118">
    <property type="protein sequence ID" value="CAG8444602.1"/>
    <property type="molecule type" value="Genomic_DNA"/>
</dbReference>
<feature type="domain" description="Rab-GAP TBC" evidence="3">
    <location>
        <begin position="36"/>
        <end position="326"/>
    </location>
</feature>
<dbReference type="PROSITE" id="PS50086">
    <property type="entry name" value="TBC_RABGAP"/>
    <property type="match status" value="1"/>
</dbReference>
<dbReference type="FunFam" id="1.10.8.270:FF:000031">
    <property type="entry name" value="TBC1 domain family member 5"/>
    <property type="match status" value="1"/>
</dbReference>
<dbReference type="Proteomes" id="UP000789375">
    <property type="component" value="Unassembled WGS sequence"/>
</dbReference>
<dbReference type="Gene3D" id="1.10.8.270">
    <property type="entry name" value="putative rabgap domain of human tbc1 domain family member 14 like domains"/>
    <property type="match status" value="1"/>
</dbReference>
<organism evidence="4 5">
    <name type="scientific">Funneliformis mosseae</name>
    <name type="common">Endomycorrhizal fungus</name>
    <name type="synonym">Glomus mosseae</name>
    <dbReference type="NCBI Taxonomy" id="27381"/>
    <lineage>
        <taxon>Eukaryota</taxon>
        <taxon>Fungi</taxon>
        <taxon>Fungi incertae sedis</taxon>
        <taxon>Mucoromycota</taxon>
        <taxon>Glomeromycotina</taxon>
        <taxon>Glomeromycetes</taxon>
        <taxon>Glomerales</taxon>
        <taxon>Glomeraceae</taxon>
        <taxon>Funneliformis</taxon>
    </lineage>
</organism>
<dbReference type="AlphaFoldDB" id="A0A9N8V6R5"/>
<feature type="compositionally biased region" description="Polar residues" evidence="2">
    <location>
        <begin position="717"/>
        <end position="750"/>
    </location>
</feature>
<dbReference type="PANTHER" id="PTHR22957:SF337">
    <property type="entry name" value="TBC1 DOMAIN FAMILY MEMBER 5"/>
    <property type="match status" value="1"/>
</dbReference>
<evidence type="ECO:0000259" key="3">
    <source>
        <dbReference type="PROSITE" id="PS50086"/>
    </source>
</evidence>
<sequence length="927" mass="104177">MESQSFEEVKTKWDVIFKDPLLSLTSLREKGVKGNICSQGLRSVFWKLYLAYLPSLDTATWPLTLHKERQHYANLRQKYIINPASESENDGASDLSVNNPLSLDQANPWQEYFKDTELRKIIRQDVERTFPDNPYFRTSLSQSRLLDILFIYCKMNQDVSYRQGMHELLAPILWTVDKESIPSSNGYAVENGEETIIKQTLNADYVEHDTFALFSALMKAAKVYYEYNDEVFNRRPIKRAQGTDLEYERKIKDAQAEAAKSTPVVMKCSKIYDEYLRTIDPELYNHLKDLDIEPQLYGIRWIRLLFGREFPLNQVLILWDGMFAEDPTLRIVDFVCVAMMLLIRDELLMSDYAGCLSMLMRYPPTSDVEVLVPQAIFLRDHLTPEGGASIIQENALRIGKLLSVPTHPLKEPHKIEGLVQEGFVHVTKNVLESRGAVAINKAILTAVGEVKVSDRNVLRRPDGQIRTEYDKRTRPGSAEYSQKYAQSNHSYQQQISNHVDPLRSETTSEEITKLKEQNRQIALVVQKSIEILEQEILGRAKLREITSAADAEKIEKSSDGSESRSSFEYISGNNNEDSSTLSPNEISVLHVLHGLKHIRDVLNGFVKEFNPHIMEISSHNGEDHDHWEVVDDGVSVVSVAGTEDETASVTKEIQTKQDKITTPSSSSSTNVNATKTTVSETISTKPVQTISITSLQSSPPTSTKATSSQEVFPSKFDSPSQVYPSQNVTLQQRSNITKRASTNTSLSRSPSYEKFKASAASPKTQRPISISIQKSKLRFEDILNDMENSGTGSPKSSIASNSKYSWMIEGYTDEDDNSLFNPKRASIGSINSLSGLSSDFSKDTDDDVFKSISTPNQRKTRNSSIVSSLYSERIDPLGASPFAQKNMSRERSESIGSASSSNEKRSSSHIFTTNTPVLPVDDPLGVL</sequence>
<dbReference type="Gene3D" id="1.10.472.80">
    <property type="entry name" value="Ypt/Rab-GAP domain of gyp1p, domain 3"/>
    <property type="match status" value="1"/>
</dbReference>
<feature type="compositionally biased region" description="Basic and acidic residues" evidence="2">
    <location>
        <begin position="550"/>
        <end position="562"/>
    </location>
</feature>
<evidence type="ECO:0000313" key="4">
    <source>
        <dbReference type="EMBL" id="CAG8444602.1"/>
    </source>
</evidence>
<dbReference type="SMART" id="SM00164">
    <property type="entry name" value="TBC"/>
    <property type="match status" value="1"/>
</dbReference>
<dbReference type="InterPro" id="IPR000195">
    <property type="entry name" value="Rab-GAP-TBC_dom"/>
</dbReference>
<feature type="region of interest" description="Disordered" evidence="2">
    <location>
        <begin position="692"/>
        <end position="767"/>
    </location>
</feature>
<dbReference type="GO" id="GO:0005096">
    <property type="term" value="F:GTPase activator activity"/>
    <property type="evidence" value="ECO:0007669"/>
    <property type="project" value="UniProtKB-KW"/>
</dbReference>
<dbReference type="FunFam" id="1.10.472.80:FF:000038">
    <property type="entry name" value="TBC1 domain family member 5"/>
    <property type="match status" value="1"/>
</dbReference>
<feature type="region of interest" description="Disordered" evidence="2">
    <location>
        <begin position="878"/>
        <end position="915"/>
    </location>
</feature>
<feature type="compositionally biased region" description="Polar residues" evidence="2">
    <location>
        <begin position="571"/>
        <end position="581"/>
    </location>
</feature>